<name>A0ABZ1FBG0_9ACTN</name>
<accession>A0ABZ1FBG0</accession>
<evidence type="ECO:0000313" key="2">
    <source>
        <dbReference type="Proteomes" id="UP001344251"/>
    </source>
</evidence>
<evidence type="ECO:0008006" key="3">
    <source>
        <dbReference type="Google" id="ProtNLM"/>
    </source>
</evidence>
<dbReference type="PROSITE" id="PS51318">
    <property type="entry name" value="TAT"/>
    <property type="match status" value="1"/>
</dbReference>
<dbReference type="Proteomes" id="UP001344251">
    <property type="component" value="Chromosome"/>
</dbReference>
<keyword evidence="2" id="KW-1185">Reference proteome</keyword>
<dbReference type="EMBL" id="CP109106">
    <property type="protein sequence ID" value="WSB67695.1"/>
    <property type="molecule type" value="Genomic_DNA"/>
</dbReference>
<dbReference type="RefSeq" id="WP_326617031.1">
    <property type="nucleotide sequence ID" value="NZ_CP109106.1"/>
</dbReference>
<dbReference type="InterPro" id="IPR006311">
    <property type="entry name" value="TAT_signal"/>
</dbReference>
<organism evidence="1 2">
    <name type="scientific">Streptomyces decoyicus</name>
    <dbReference type="NCBI Taxonomy" id="249567"/>
    <lineage>
        <taxon>Bacteria</taxon>
        <taxon>Bacillati</taxon>
        <taxon>Actinomycetota</taxon>
        <taxon>Actinomycetes</taxon>
        <taxon>Kitasatosporales</taxon>
        <taxon>Streptomycetaceae</taxon>
        <taxon>Streptomyces</taxon>
    </lineage>
</organism>
<evidence type="ECO:0000313" key="1">
    <source>
        <dbReference type="EMBL" id="WSB67695.1"/>
    </source>
</evidence>
<sequence length="324" mass="35344">MSWNRRDILKAAGKAGAGALAASALGGMERTAAATPTGSVPSNPRISEWAHAKSSSHEAGWTDQFQGMCTDGAYWYIVSNADDDQRLHKLSLDFRTAYASLSAPSGSGHIGAPTYDPQRRQIYVPVEGDEPELIWKVTTGLSTAGIVPIAGRTPGSHAPQRWKFPWMAFNPRDGLVYSSVFGDPERTDIDREVGRIWGYDRDTGRLKKEIPLPSKVYAIQGGTFGNGGRNLYLASDYEEATNDRKHVYAYDFSSATDGVPVRTWGKVAVPDADDEVECVVFAHLSWHGARDTHISIGLLDDTVWSGATDNVYFRHLAVPSPNSI</sequence>
<gene>
    <name evidence="1" type="ORF">OG863_06810</name>
</gene>
<proteinExistence type="predicted"/>
<reference evidence="1 2" key="1">
    <citation type="submission" date="2022-10" db="EMBL/GenBank/DDBJ databases">
        <title>The complete genomes of actinobacterial strains from the NBC collection.</title>
        <authorList>
            <person name="Joergensen T.S."/>
            <person name="Alvarez Arevalo M."/>
            <person name="Sterndorff E.B."/>
            <person name="Faurdal D."/>
            <person name="Vuksanovic O."/>
            <person name="Mourched A.-S."/>
            <person name="Charusanti P."/>
            <person name="Shaw S."/>
            <person name="Blin K."/>
            <person name="Weber T."/>
        </authorList>
    </citation>
    <scope>NUCLEOTIDE SEQUENCE [LARGE SCALE GENOMIC DNA]</scope>
    <source>
        <strain evidence="1 2">NBC 01774</strain>
    </source>
</reference>
<dbReference type="SUPFAM" id="SSF75011">
    <property type="entry name" value="3-carboxy-cis,cis-mucoante lactonizing enzyme"/>
    <property type="match status" value="1"/>
</dbReference>
<protein>
    <recommendedName>
        <fullName evidence="3">Twin-arginine translocation signal domain-containing protein</fullName>
    </recommendedName>
</protein>